<organism evidence="1 2">
    <name type="scientific">Asticcacaulis biprosthecium C19</name>
    <dbReference type="NCBI Taxonomy" id="715226"/>
    <lineage>
        <taxon>Bacteria</taxon>
        <taxon>Pseudomonadati</taxon>
        <taxon>Pseudomonadota</taxon>
        <taxon>Alphaproteobacteria</taxon>
        <taxon>Caulobacterales</taxon>
        <taxon>Caulobacteraceae</taxon>
        <taxon>Asticcacaulis</taxon>
    </lineage>
</organism>
<name>F4QIM7_9CAUL</name>
<keyword evidence="2" id="KW-1185">Reference proteome</keyword>
<dbReference type="AlphaFoldDB" id="F4QIM7"/>
<dbReference type="HOGENOM" id="CLU_051795_2_0_5"/>
<dbReference type="PANTHER" id="PTHR21174:SF0">
    <property type="entry name" value="HD PHOSPHOHYDROLASE FAMILY PROTEIN-RELATED"/>
    <property type="match status" value="1"/>
</dbReference>
<dbReference type="Proteomes" id="UP000006512">
    <property type="component" value="Unassembled WGS sequence"/>
</dbReference>
<dbReference type="SUPFAM" id="SSF109604">
    <property type="entry name" value="HD-domain/PDEase-like"/>
    <property type="match status" value="1"/>
</dbReference>
<sequence length="198" mass="21988">MSADLGLTDGDALWRNILAAYSEPHRHYHGLSHIAAVVARFDTVRDQFEDPGQALLALFFHDIIYEPARRDNEALSADRLREALPGIDTARACRHILATTAHQPSDDPDTNLVLDIDMSVLGASWPAYLAYARGVFHEYVPVYGLEAYAAGRVALFLTPTLARDHIFLTQSFAARDAQAKQNLSAERDLWQTGQFAPI</sequence>
<dbReference type="STRING" id="715226.ABI_02170"/>
<evidence type="ECO:0000313" key="2">
    <source>
        <dbReference type="Proteomes" id="UP000006512"/>
    </source>
</evidence>
<reference evidence="2" key="1">
    <citation type="submission" date="2011-03" db="EMBL/GenBank/DDBJ databases">
        <title>Draft genome sequence of Brevundimonas diminuta.</title>
        <authorList>
            <person name="Brown P.J.B."/>
            <person name="Buechlein A."/>
            <person name="Hemmerich C."/>
            <person name="Brun Y.V."/>
        </authorList>
    </citation>
    <scope>NUCLEOTIDE SEQUENCE [LARGE SCALE GENOMIC DNA]</scope>
    <source>
        <strain evidence="2">C19</strain>
    </source>
</reference>
<dbReference type="PANTHER" id="PTHR21174">
    <property type="match status" value="1"/>
</dbReference>
<dbReference type="eggNOG" id="COG4339">
    <property type="taxonomic scope" value="Bacteria"/>
</dbReference>
<evidence type="ECO:0008006" key="3">
    <source>
        <dbReference type="Google" id="ProtNLM"/>
    </source>
</evidence>
<protein>
    <recommendedName>
        <fullName evidence="3">Metal-dependent HD superfamily phosphohydrolase</fullName>
    </recommendedName>
</protein>
<evidence type="ECO:0000313" key="1">
    <source>
        <dbReference type="EMBL" id="EGF91786.1"/>
    </source>
</evidence>
<dbReference type="EMBL" id="GL883077">
    <property type="protein sequence ID" value="EGF91786.1"/>
    <property type="molecule type" value="Genomic_DNA"/>
</dbReference>
<dbReference type="RefSeq" id="WP_006270952.1">
    <property type="nucleotide sequence ID" value="NZ_GL883077.1"/>
</dbReference>
<dbReference type="PIRSF" id="PIRSF035170">
    <property type="entry name" value="HD_phosphohydro"/>
    <property type="match status" value="1"/>
</dbReference>
<dbReference type="InterPro" id="IPR009218">
    <property type="entry name" value="HD_phosphohydro"/>
</dbReference>
<dbReference type="OrthoDB" id="9808993at2"/>
<gene>
    <name evidence="1" type="ORF">ABI_02170</name>
</gene>
<proteinExistence type="predicted"/>
<accession>F4QIM7</accession>